<dbReference type="RefSeq" id="WP_170076580.1">
    <property type="nucleotide sequence ID" value="NZ_WOWC01000001.1"/>
</dbReference>
<dbReference type="Proteomes" id="UP000619835">
    <property type="component" value="Unassembled WGS sequence"/>
</dbReference>
<dbReference type="EMBL" id="WOWC01000001">
    <property type="protein sequence ID" value="NLV02988.1"/>
    <property type="molecule type" value="Genomic_DNA"/>
</dbReference>
<organism evidence="1 2">
    <name type="scientific">Haloferax volcanii</name>
    <name type="common">Halobacterium volcanii</name>
    <dbReference type="NCBI Taxonomy" id="2246"/>
    <lineage>
        <taxon>Archaea</taxon>
        <taxon>Methanobacteriati</taxon>
        <taxon>Methanobacteriota</taxon>
        <taxon>Stenosarchaea group</taxon>
        <taxon>Halobacteria</taxon>
        <taxon>Halobacteriales</taxon>
        <taxon>Haloferacaceae</taxon>
        <taxon>Haloferax</taxon>
    </lineage>
</organism>
<reference evidence="1" key="1">
    <citation type="submission" date="2019-12" db="EMBL/GenBank/DDBJ databases">
        <title>Haloferax alexandrinus strain pws11.</title>
        <authorList>
            <person name="Verma D.K."/>
            <person name="Gopal K."/>
            <person name="Prasad E.S."/>
        </authorList>
    </citation>
    <scope>NUCLEOTIDE SEQUENCE</scope>
    <source>
        <strain evidence="1">Pws11</strain>
    </source>
</reference>
<evidence type="ECO:0000313" key="2">
    <source>
        <dbReference type="Proteomes" id="UP000619835"/>
    </source>
</evidence>
<accession>A0A847TVC5</accession>
<gene>
    <name evidence="1" type="ORF">GOC85_10390</name>
</gene>
<dbReference type="AlphaFoldDB" id="A0A847TVC5"/>
<evidence type="ECO:0000313" key="1">
    <source>
        <dbReference type="EMBL" id="NLV02988.1"/>
    </source>
</evidence>
<name>A0A847TVC5_HALVO</name>
<comment type="caution">
    <text evidence="1">The sequence shown here is derived from an EMBL/GenBank/DDBJ whole genome shotgun (WGS) entry which is preliminary data.</text>
</comment>
<proteinExistence type="predicted"/>
<sequence length="415" mass="44945">MAATLTEPAVLAAAKDALYPDLDTSTDHYAVTETQFTKPTWGGWEIPDDLRRRLAPYNTIRLTDGEPDLLGVGMPALEVLNADTATTPVAVIEAKGHNTDPSAADVRTGINQAHGHLSEVNIGYVAAPIQSISDQARALARDLNIGVIGVESPYDATLVEPARVTGVGDFSTTIDAIRFQATTHRFTEGSFPVNHPKNYLGYALALAADGDTADIYSEHVINSVSGGRRGAILLGLVDNQPGGETLTHLGAEVVRFGRAQHGTVAAALDEFAAWKGRSTRFTTLAPRWAQLARSVAIQYDPTQLIIEALERLHQRGINPATIDAVVREACRINQPLTVEVFFTQSRREDVLTVDGDINESVLTDPTVYKSGIHFQFKYHLRHIGLLTEGGTDDKDDVLSNEWALEHPVERDAGSN</sequence>
<protein>
    <submittedName>
        <fullName evidence="1">Uncharacterized protein</fullName>
    </submittedName>
</protein>